<keyword evidence="3" id="KW-1185">Reference proteome</keyword>
<protein>
    <recommendedName>
        <fullName evidence="1">4-vinyl reductase 4VR domain-containing protein</fullName>
    </recommendedName>
</protein>
<evidence type="ECO:0000313" key="3">
    <source>
        <dbReference type="Proteomes" id="UP000648801"/>
    </source>
</evidence>
<dbReference type="SMART" id="SM00989">
    <property type="entry name" value="V4R"/>
    <property type="match status" value="1"/>
</dbReference>
<dbReference type="AlphaFoldDB" id="A0A916W082"/>
<proteinExistence type="predicted"/>
<dbReference type="InterPro" id="IPR004096">
    <property type="entry name" value="V4R"/>
</dbReference>
<reference evidence="2" key="1">
    <citation type="journal article" date="2014" name="Int. J. Syst. Evol. Microbiol.">
        <title>Complete genome sequence of Corynebacterium casei LMG S-19264T (=DSM 44701T), isolated from a smear-ripened cheese.</title>
        <authorList>
            <consortium name="US DOE Joint Genome Institute (JGI-PGF)"/>
            <person name="Walter F."/>
            <person name="Albersmeier A."/>
            <person name="Kalinowski J."/>
            <person name="Ruckert C."/>
        </authorList>
    </citation>
    <scope>NUCLEOTIDE SEQUENCE</scope>
    <source>
        <strain evidence="2">CGMCC 1.15447</strain>
    </source>
</reference>
<reference evidence="2" key="2">
    <citation type="submission" date="2020-09" db="EMBL/GenBank/DDBJ databases">
        <authorList>
            <person name="Sun Q."/>
            <person name="Zhou Y."/>
        </authorList>
    </citation>
    <scope>NUCLEOTIDE SEQUENCE</scope>
    <source>
        <strain evidence="2">CGMCC 1.15447</strain>
    </source>
</reference>
<gene>
    <name evidence="2" type="ORF">GCM10011507_05890</name>
</gene>
<evidence type="ECO:0000259" key="1">
    <source>
        <dbReference type="SMART" id="SM00989"/>
    </source>
</evidence>
<organism evidence="2 3">
    <name type="scientific">Edaphobacter acidisoli</name>
    <dbReference type="NCBI Taxonomy" id="2040573"/>
    <lineage>
        <taxon>Bacteria</taxon>
        <taxon>Pseudomonadati</taxon>
        <taxon>Acidobacteriota</taxon>
        <taxon>Terriglobia</taxon>
        <taxon>Terriglobales</taxon>
        <taxon>Acidobacteriaceae</taxon>
        <taxon>Edaphobacter</taxon>
    </lineage>
</organism>
<dbReference type="Gene3D" id="3.90.1520.10">
    <property type="entry name" value="H-NOX domain"/>
    <property type="match status" value="1"/>
</dbReference>
<dbReference type="PANTHER" id="PTHR45655">
    <property type="entry name" value="GUANYLATE CYCLASE SOLUBLE SUBUNIT BETA-2"/>
    <property type="match status" value="1"/>
</dbReference>
<dbReference type="Pfam" id="PF07700">
    <property type="entry name" value="HNOB"/>
    <property type="match status" value="1"/>
</dbReference>
<dbReference type="Proteomes" id="UP000648801">
    <property type="component" value="Unassembled WGS sequence"/>
</dbReference>
<dbReference type="InterPro" id="IPR038158">
    <property type="entry name" value="H-NOX_domain_sf"/>
</dbReference>
<evidence type="ECO:0000313" key="2">
    <source>
        <dbReference type="EMBL" id="GGA57374.1"/>
    </source>
</evidence>
<dbReference type="GO" id="GO:0020037">
    <property type="term" value="F:heme binding"/>
    <property type="evidence" value="ECO:0007669"/>
    <property type="project" value="InterPro"/>
</dbReference>
<dbReference type="EMBL" id="BMJB01000001">
    <property type="protein sequence ID" value="GGA57374.1"/>
    <property type="molecule type" value="Genomic_DNA"/>
</dbReference>
<comment type="caution">
    <text evidence="2">The sequence shown here is derived from an EMBL/GenBank/DDBJ whole genome shotgun (WGS) entry which is preliminary data.</text>
</comment>
<name>A0A916W082_9BACT</name>
<dbReference type="PANTHER" id="PTHR45655:SF13">
    <property type="entry name" value="SOLUBLE GUANYLATE CYCLASE GCY-32-RELATED"/>
    <property type="match status" value="1"/>
</dbReference>
<sequence>MTRYLPLPNMGKQITGKRKGHVHGIIFSELRKYVEAKTGNKGWDALTARAGLGMKLYTPFGAYPDAEVVALVTAASEVTGLPANTILEDFGEFIAPSLLSMYGHLLDPKWKTLDVLEHVENTVHTVVRVKNQGAAPPQLKIARTSPSEAVLKYDSPRKLCAVAKGIAKGVGKHFKENLFITETQCMHRGAPHCTIHFRT</sequence>
<accession>A0A916W082</accession>
<dbReference type="InterPro" id="IPR024096">
    <property type="entry name" value="NO_sig/Golgi_transp_ligand-bd"/>
</dbReference>
<dbReference type="InterPro" id="IPR011644">
    <property type="entry name" value="Heme_NO-bd"/>
</dbReference>
<feature type="domain" description="4-vinyl reductase 4VR" evidence="1">
    <location>
        <begin position="139"/>
        <end position="199"/>
    </location>
</feature>
<dbReference type="SUPFAM" id="SSF111126">
    <property type="entry name" value="Ligand-binding domain in the NO signalling and Golgi transport"/>
    <property type="match status" value="1"/>
</dbReference>